<evidence type="ECO:0000256" key="9">
    <source>
        <dbReference type="ARBA" id="ARBA00022968"/>
    </source>
</evidence>
<organism evidence="19">
    <name type="scientific">Artemia salina</name>
    <name type="common">Brine shrimp</name>
    <dbReference type="NCBI Taxonomy" id="85549"/>
    <lineage>
        <taxon>Eukaryota</taxon>
        <taxon>Metazoa</taxon>
        <taxon>Ecdysozoa</taxon>
        <taxon>Arthropoda</taxon>
        <taxon>Crustacea</taxon>
        <taxon>Branchiopoda</taxon>
        <taxon>Anostraca</taxon>
        <taxon>Artemiidae</taxon>
        <taxon>Artemia</taxon>
    </lineage>
</organism>
<dbReference type="PANTHER" id="PTHR11523">
    <property type="entry name" value="SODIUM/POTASSIUM-DEPENDENT ATPASE BETA SUBUNIT"/>
    <property type="match status" value="1"/>
</dbReference>
<evidence type="ECO:0000256" key="3">
    <source>
        <dbReference type="ARBA" id="ARBA00022448"/>
    </source>
</evidence>
<dbReference type="PANTHER" id="PTHR11523:SF28">
    <property type="entry name" value="NA_K-ATPASE BETA SUBUNIT ISOFORM 4-RELATED"/>
    <property type="match status" value="1"/>
</dbReference>
<evidence type="ECO:0000256" key="7">
    <source>
        <dbReference type="ARBA" id="ARBA00022692"/>
    </source>
</evidence>
<reference evidence="20" key="1">
    <citation type="journal article" date="2023" name="Proc. Natl. Acad. Sci. U.S.A.">
        <title>A Na pump with reduced stoichiometry is up-regulated by brine shrimp in extreme salinities.</title>
        <authorList>
            <person name="Artigas P."/>
            <person name="Meyer D.J."/>
            <person name="Young V.C."/>
            <person name="Spontarelli K."/>
            <person name="Eastman J."/>
            <person name="Strandquist E."/>
            <person name="Rui H."/>
            <person name="Roux B."/>
            <person name="Birk M.A."/>
            <person name="Nakanishi H."/>
            <person name="Abe K."/>
            <person name="Gatto C."/>
        </authorList>
    </citation>
    <scope>STRUCTURE BY ELECTRON MICROSCOPY (3.44 ANGSTROMS)</scope>
    <scope>DISULFIDE BONDS</scope>
</reference>
<evidence type="ECO:0000256" key="8">
    <source>
        <dbReference type="ARBA" id="ARBA00022958"/>
    </source>
</evidence>
<dbReference type="InterPro" id="IPR000402">
    <property type="entry name" value="Na/K_ATPase_sub_beta"/>
</dbReference>
<accession>A0AAJ6N6I4</accession>
<name>A0AAJ6N6I4_ARTSA</name>
<dbReference type="InterPro" id="IPR038702">
    <property type="entry name" value="Na/K_ATPase_sub_beta_sf"/>
</dbReference>
<dbReference type="PROSITE" id="PS00390">
    <property type="entry name" value="ATPASE_NA_K_BETA_1"/>
    <property type="match status" value="1"/>
</dbReference>
<dbReference type="GO" id="GO:0001671">
    <property type="term" value="F:ATPase activator activity"/>
    <property type="evidence" value="ECO:0007669"/>
    <property type="project" value="UniProtKB-ARBA"/>
</dbReference>
<dbReference type="SMR" id="A0AAJ6N6I4"/>
<dbReference type="GO" id="GO:0005890">
    <property type="term" value="C:sodium:potassium-exchanging ATPase complex"/>
    <property type="evidence" value="ECO:0007669"/>
    <property type="project" value="InterPro"/>
</dbReference>
<keyword evidence="13 18" id="KW-0472">Membrane</keyword>
<keyword evidence="4" id="KW-1003">Cell membrane</keyword>
<keyword evidence="16" id="KW-0739">Sodium transport</keyword>
<comment type="function">
    <text evidence="17">This is the non-catalytic component of the active enzyme, which catalyzes the hydrolysis of ATP coupled with the exchange of Na(+) and K(+) ions across the plasma membrane. The beta subunit regulates, through assembly of alpha/beta heterodimers, the number of sodium pumps transported to the plasma membrane.</text>
</comment>
<dbReference type="AlphaFoldDB" id="A0AAJ6N6I4"/>
<evidence type="ECO:0007829" key="20">
    <source>
        <dbReference type="PDB" id="8K1L"/>
    </source>
</evidence>
<evidence type="ECO:0000256" key="14">
    <source>
        <dbReference type="ARBA" id="ARBA00023157"/>
    </source>
</evidence>
<feature type="disulfide bond" evidence="20">
    <location>
        <begin position="188"/>
        <end position="202"/>
    </location>
</feature>
<dbReference type="GO" id="GO:0030007">
    <property type="term" value="P:intracellular potassium ion homeostasis"/>
    <property type="evidence" value="ECO:0007669"/>
    <property type="project" value="TreeGrafter"/>
</dbReference>
<evidence type="ECO:0000256" key="17">
    <source>
        <dbReference type="ARBA" id="ARBA00025540"/>
    </source>
</evidence>
<dbReference type="EMDB" id="EMD-36794"/>
<dbReference type="GO" id="GO:1990573">
    <property type="term" value="P:potassium ion import across plasma membrane"/>
    <property type="evidence" value="ECO:0007669"/>
    <property type="project" value="TreeGrafter"/>
</dbReference>
<keyword evidence="8" id="KW-0630">Potassium</keyword>
<evidence type="ECO:0000256" key="13">
    <source>
        <dbReference type="ARBA" id="ARBA00023136"/>
    </source>
</evidence>
<protein>
    <submittedName>
        <fullName evidence="19">Na+,K+-ATPase beta2</fullName>
    </submittedName>
</protein>
<dbReference type="PDB" id="8K1L">
    <property type="method" value="EM"/>
    <property type="resolution" value="3.44 A"/>
    <property type="chains" value="B=1-336"/>
</dbReference>
<comment type="subcellular location">
    <subcellularLocation>
        <location evidence="1">Cell membrane</location>
        <topology evidence="1">Single-pass type II membrane protein</topology>
    </subcellularLocation>
</comment>
<evidence type="ECO:0000256" key="2">
    <source>
        <dbReference type="ARBA" id="ARBA00005876"/>
    </source>
</evidence>
<evidence type="ECO:0000256" key="12">
    <source>
        <dbReference type="ARBA" id="ARBA00023065"/>
    </source>
</evidence>
<dbReference type="FunFam" id="2.60.40.1660:FF:000004">
    <property type="entry name" value="sodium/potassium-transporting ATPase subunit beta-2"/>
    <property type="match status" value="1"/>
</dbReference>
<dbReference type="Gene3D" id="2.60.40.1660">
    <property type="entry name" value="Na, k-atpase alpha subunit"/>
    <property type="match status" value="1"/>
</dbReference>
<evidence type="ECO:0000256" key="1">
    <source>
        <dbReference type="ARBA" id="ARBA00004401"/>
    </source>
</evidence>
<evidence type="ECO:0000256" key="18">
    <source>
        <dbReference type="SAM" id="Phobius"/>
    </source>
</evidence>
<keyword evidence="5" id="KW-0633">Potassium transport</keyword>
<evidence type="ECO:0000256" key="15">
    <source>
        <dbReference type="ARBA" id="ARBA00023180"/>
    </source>
</evidence>
<keyword evidence="9" id="KW-0735">Signal-anchor</keyword>
<feature type="disulfide bond" evidence="20">
    <location>
        <begin position="165"/>
        <end position="177"/>
    </location>
</feature>
<keyword evidence="15" id="KW-0325">Glycoprotein</keyword>
<comment type="similarity">
    <text evidence="2">Belongs to the X(+)/potassium ATPases subunit beta family.</text>
</comment>
<keyword evidence="20" id="KW-0002">3D-structure</keyword>
<keyword evidence="14" id="KW-1015">Disulfide bond</keyword>
<evidence type="ECO:0000313" key="19">
    <source>
        <dbReference type="PDB" id="8K1L"/>
    </source>
</evidence>
<feature type="transmembrane region" description="Helical" evidence="18">
    <location>
        <begin position="68"/>
        <end position="89"/>
    </location>
</feature>
<evidence type="ECO:0000256" key="5">
    <source>
        <dbReference type="ARBA" id="ARBA00022538"/>
    </source>
</evidence>
<evidence type="ECO:0000256" key="10">
    <source>
        <dbReference type="ARBA" id="ARBA00022989"/>
    </source>
</evidence>
<keyword evidence="6" id="KW-0740">Sodium/potassium transport</keyword>
<keyword evidence="7 18" id="KW-0812">Transmembrane</keyword>
<evidence type="ECO:0000256" key="16">
    <source>
        <dbReference type="ARBA" id="ARBA00023201"/>
    </source>
</evidence>
<keyword evidence="10 18" id="KW-1133">Transmembrane helix</keyword>
<evidence type="ECO:0000256" key="4">
    <source>
        <dbReference type="ARBA" id="ARBA00022475"/>
    </source>
</evidence>
<dbReference type="Pfam" id="PF00287">
    <property type="entry name" value="Na_K-ATPase"/>
    <property type="match status" value="1"/>
</dbReference>
<keyword evidence="12" id="KW-0406">Ion transport</keyword>
<proteinExistence type="evidence at protein level"/>
<dbReference type="GO" id="GO:0036376">
    <property type="term" value="P:sodium ion export across plasma membrane"/>
    <property type="evidence" value="ECO:0007669"/>
    <property type="project" value="TreeGrafter"/>
</dbReference>
<evidence type="ECO:0000256" key="6">
    <source>
        <dbReference type="ARBA" id="ARBA00022607"/>
    </source>
</evidence>
<keyword evidence="11" id="KW-0915">Sodium</keyword>
<sequence length="336" mass="38458">MGDYKDDDDKSSGENLYFQGMADKKPEEFFVGSGPKPTKWQSVKTFIWNSETSEFMGRTGVNWAKITIFYVIFYTLLAGFFAGMLMIFYQTLDFKIPKWQNKDSLIGTNPGLGFRPMPPEAQVDSTLIQFKHGIKGDWQYWVHSLTEFLEPYETLTSSGQEFTNCDFDKPPQEGKACNFNVELLGDHCTKENNFGYELGKPCVLIKLNKIFGWRPEVYNSSAEVPEDMPADLKSYIKDIETGNKTHMNMVWLSCEGETANDKEKIGTITYTPFRGFPAYYYPYLNVPGYLTPVVALQFGSLQNGQAVNVECKAWANNISRDRQRRLGSVHFEIRMD</sequence>
<feature type="disulfide bond" evidence="20">
    <location>
        <begin position="254"/>
        <end position="311"/>
    </location>
</feature>
<evidence type="ECO:0000256" key="11">
    <source>
        <dbReference type="ARBA" id="ARBA00023053"/>
    </source>
</evidence>
<keyword evidence="3" id="KW-0813">Transport</keyword>
<dbReference type="GO" id="GO:0006883">
    <property type="term" value="P:intracellular sodium ion homeostasis"/>
    <property type="evidence" value="ECO:0007669"/>
    <property type="project" value="TreeGrafter"/>
</dbReference>